<reference evidence="1 2" key="1">
    <citation type="submission" date="2021-06" db="EMBL/GenBank/DDBJ databases">
        <authorList>
            <person name="Palmer J.M."/>
        </authorList>
    </citation>
    <scope>NUCLEOTIDE SEQUENCE [LARGE SCALE GENOMIC DNA]</scope>
    <source>
        <strain evidence="1 2">XC_2019</strain>
        <tissue evidence="1">Muscle</tissue>
    </source>
</reference>
<accession>A0ABV0QME7</accession>
<comment type="caution">
    <text evidence="1">The sequence shown here is derived from an EMBL/GenBank/DDBJ whole genome shotgun (WGS) entry which is preliminary data.</text>
</comment>
<dbReference type="EMBL" id="JAHRIN010017244">
    <property type="protein sequence ID" value="MEQ2196989.1"/>
    <property type="molecule type" value="Genomic_DNA"/>
</dbReference>
<protein>
    <submittedName>
        <fullName evidence="1">Uncharacterized protein</fullName>
    </submittedName>
</protein>
<dbReference type="Proteomes" id="UP001434883">
    <property type="component" value="Unassembled WGS sequence"/>
</dbReference>
<gene>
    <name evidence="1" type="ORF">XENOCAPTIV_020395</name>
</gene>
<keyword evidence="2" id="KW-1185">Reference proteome</keyword>
<name>A0ABV0QME7_9TELE</name>
<evidence type="ECO:0000313" key="2">
    <source>
        <dbReference type="Proteomes" id="UP001434883"/>
    </source>
</evidence>
<evidence type="ECO:0000313" key="1">
    <source>
        <dbReference type="EMBL" id="MEQ2196989.1"/>
    </source>
</evidence>
<organism evidence="1 2">
    <name type="scientific">Xenoophorus captivus</name>
    <dbReference type="NCBI Taxonomy" id="1517983"/>
    <lineage>
        <taxon>Eukaryota</taxon>
        <taxon>Metazoa</taxon>
        <taxon>Chordata</taxon>
        <taxon>Craniata</taxon>
        <taxon>Vertebrata</taxon>
        <taxon>Euteleostomi</taxon>
        <taxon>Actinopterygii</taxon>
        <taxon>Neopterygii</taxon>
        <taxon>Teleostei</taxon>
        <taxon>Neoteleostei</taxon>
        <taxon>Acanthomorphata</taxon>
        <taxon>Ovalentaria</taxon>
        <taxon>Atherinomorphae</taxon>
        <taxon>Cyprinodontiformes</taxon>
        <taxon>Goodeidae</taxon>
        <taxon>Xenoophorus</taxon>
    </lineage>
</organism>
<sequence length="126" mass="14989">MFFICKEKLLYQFIYKKANKMNILFYLKKDMHAFYNESSVNKPSVKPVAMKHNNLYEHKLSRLVCILSVHIVTKKKNTKAHLSENSWNMLKRKFPSVWKMGSKIKAGKKITFIVSICSVWFLKQRK</sequence>
<proteinExistence type="predicted"/>